<keyword evidence="2" id="KW-1185">Reference proteome</keyword>
<evidence type="ECO:0000313" key="1">
    <source>
        <dbReference type="EMBL" id="KAJ7776205.1"/>
    </source>
</evidence>
<dbReference type="EMBL" id="JARKIB010000009">
    <property type="protein sequence ID" value="KAJ7776205.1"/>
    <property type="molecule type" value="Genomic_DNA"/>
</dbReference>
<reference evidence="1" key="1">
    <citation type="submission" date="2023-03" db="EMBL/GenBank/DDBJ databases">
        <title>Massive genome expansion in bonnet fungi (Mycena s.s.) driven by repeated elements and novel gene families across ecological guilds.</title>
        <authorList>
            <consortium name="Lawrence Berkeley National Laboratory"/>
            <person name="Harder C.B."/>
            <person name="Miyauchi S."/>
            <person name="Viragh M."/>
            <person name="Kuo A."/>
            <person name="Thoen E."/>
            <person name="Andreopoulos B."/>
            <person name="Lu D."/>
            <person name="Skrede I."/>
            <person name="Drula E."/>
            <person name="Henrissat B."/>
            <person name="Morin E."/>
            <person name="Kohler A."/>
            <person name="Barry K."/>
            <person name="LaButti K."/>
            <person name="Morin E."/>
            <person name="Salamov A."/>
            <person name="Lipzen A."/>
            <person name="Mereny Z."/>
            <person name="Hegedus B."/>
            <person name="Baldrian P."/>
            <person name="Stursova M."/>
            <person name="Weitz H."/>
            <person name="Taylor A."/>
            <person name="Grigoriev I.V."/>
            <person name="Nagy L.G."/>
            <person name="Martin F."/>
            <person name="Kauserud H."/>
        </authorList>
    </citation>
    <scope>NUCLEOTIDE SEQUENCE</scope>
    <source>
        <strain evidence="1">CBHHK182m</strain>
    </source>
</reference>
<evidence type="ECO:0000313" key="2">
    <source>
        <dbReference type="Proteomes" id="UP001215598"/>
    </source>
</evidence>
<accession>A0AAD7NU51</accession>
<dbReference type="AlphaFoldDB" id="A0AAD7NU51"/>
<proteinExistence type="predicted"/>
<dbReference type="Proteomes" id="UP001215598">
    <property type="component" value="Unassembled WGS sequence"/>
</dbReference>
<protein>
    <submittedName>
        <fullName evidence="1">Uncharacterized protein</fullName>
    </submittedName>
</protein>
<name>A0AAD7NU51_9AGAR</name>
<comment type="caution">
    <text evidence="1">The sequence shown here is derived from an EMBL/GenBank/DDBJ whole genome shotgun (WGS) entry which is preliminary data.</text>
</comment>
<sequence>MSLEPQIQISKAHLQLGERYVNLDYILANKIQDGLVLFYDNAFTLWPVKELTPQQGDDDDHVPELIDIGDDTLGMGLLRRKVRAKL</sequence>
<organism evidence="1 2">
    <name type="scientific">Mycena metata</name>
    <dbReference type="NCBI Taxonomy" id="1033252"/>
    <lineage>
        <taxon>Eukaryota</taxon>
        <taxon>Fungi</taxon>
        <taxon>Dikarya</taxon>
        <taxon>Basidiomycota</taxon>
        <taxon>Agaricomycotina</taxon>
        <taxon>Agaricomycetes</taxon>
        <taxon>Agaricomycetidae</taxon>
        <taxon>Agaricales</taxon>
        <taxon>Marasmiineae</taxon>
        <taxon>Mycenaceae</taxon>
        <taxon>Mycena</taxon>
    </lineage>
</organism>
<gene>
    <name evidence="1" type="ORF">B0H16DRAFT_1712584</name>
</gene>